<dbReference type="Proteomes" id="UP000095472">
    <property type="component" value="Chromosome"/>
</dbReference>
<evidence type="ECO:0000313" key="1">
    <source>
        <dbReference type="EMBL" id="XPM64524.1"/>
    </source>
</evidence>
<proteinExistence type="predicted"/>
<protein>
    <submittedName>
        <fullName evidence="1">Uncharacterized protein</fullName>
    </submittedName>
</protein>
<name>A0ACD5GW73_9CYAN</name>
<dbReference type="EMBL" id="CP182909">
    <property type="protein sequence ID" value="XPM64524.1"/>
    <property type="molecule type" value="Genomic_DNA"/>
</dbReference>
<accession>A0ACD5GW73</accession>
<sequence>MRLRHSLQLLVASLSLGSLLLLGCSQNRQFGEEDQSHLQPDSQLLSRPVSSLSALQ</sequence>
<organism evidence="1 2">
    <name type="scientific">Desertifilum tharense IPPAS B-1220</name>
    <dbReference type="NCBI Taxonomy" id="1781255"/>
    <lineage>
        <taxon>Bacteria</taxon>
        <taxon>Bacillati</taxon>
        <taxon>Cyanobacteriota</taxon>
        <taxon>Cyanophyceae</taxon>
        <taxon>Desertifilales</taxon>
        <taxon>Desertifilaceae</taxon>
        <taxon>Desertifilum</taxon>
    </lineage>
</organism>
<gene>
    <name evidence="1" type="ORF">BH720_000220</name>
</gene>
<reference evidence="1 2" key="1">
    <citation type="journal article" date="2016" name="Genome Announc.">
        <title>Draft Genome Sequence of the Thermotolerant Cyanobacterium Desertifilum sp. IPPAS B-1220.</title>
        <authorList>
            <person name="Mironov K.S."/>
            <person name="Sinetova M.A."/>
            <person name="Bolatkhan K."/>
            <person name="Zayadan B.K."/>
            <person name="Ustinova V.V."/>
            <person name="Kupriyanova E.V."/>
            <person name="Skrypnik A.N."/>
            <person name="Gogoleva N.E."/>
            <person name="Gogolev Y.V."/>
            <person name="Los D.A."/>
        </authorList>
    </citation>
    <scope>NUCLEOTIDE SEQUENCE [LARGE SCALE GENOMIC DNA]</scope>
    <source>
        <strain evidence="1 2">IPPAS B-1220</strain>
    </source>
</reference>
<evidence type="ECO:0000313" key="2">
    <source>
        <dbReference type="Proteomes" id="UP000095472"/>
    </source>
</evidence>
<keyword evidence="2" id="KW-1185">Reference proteome</keyword>